<feature type="compositionally biased region" description="Basic residues" evidence="11">
    <location>
        <begin position="285"/>
        <end position="297"/>
    </location>
</feature>
<evidence type="ECO:0000313" key="13">
    <source>
        <dbReference type="EMBL" id="CAF90411.1"/>
    </source>
</evidence>
<dbReference type="InterPro" id="IPR029071">
    <property type="entry name" value="Ubiquitin-like_domsf"/>
</dbReference>
<dbReference type="Gene3D" id="3.10.20.90">
    <property type="entry name" value="Phosphatidylinositol 3-kinase Catalytic Subunit, Chain A, domain 1"/>
    <property type="match status" value="1"/>
</dbReference>
<name>Q4T9M1_TETNG</name>
<feature type="non-terminal residue" evidence="13">
    <location>
        <position position="1"/>
    </location>
</feature>
<keyword evidence="8" id="KW-0378">Hydrolase</keyword>
<feature type="compositionally biased region" description="Basic and acidic residues" evidence="11">
    <location>
        <begin position="60"/>
        <end position="70"/>
    </location>
</feature>
<gene>
    <name evidence="13" type="ORF">GSTENG00004679001</name>
</gene>
<evidence type="ECO:0000256" key="2">
    <source>
        <dbReference type="ARBA" id="ARBA00012759"/>
    </source>
</evidence>
<dbReference type="CDD" id="cd17059">
    <property type="entry name" value="Ubl_OTU1"/>
    <property type="match status" value="1"/>
</dbReference>
<dbReference type="InterPro" id="IPR048857">
    <property type="entry name" value="OTU1_Ubl"/>
</dbReference>
<dbReference type="SUPFAM" id="SSF54236">
    <property type="entry name" value="Ubiquitin-like"/>
    <property type="match status" value="1"/>
</dbReference>
<feature type="domain" description="Ubiquitin-like" evidence="12">
    <location>
        <begin position="6"/>
        <end position="76"/>
    </location>
</feature>
<feature type="region of interest" description="Disordered" evidence="11">
    <location>
        <begin position="54"/>
        <end position="85"/>
    </location>
</feature>
<feature type="compositionally biased region" description="Basic and acidic residues" evidence="11">
    <location>
        <begin position="163"/>
        <end position="176"/>
    </location>
</feature>
<dbReference type="InterPro" id="IPR057766">
    <property type="entry name" value="Znf-C2H2_OTU1-like_C"/>
</dbReference>
<reference evidence="13" key="1">
    <citation type="journal article" date="2004" name="Nature">
        <title>Genome duplication in the teleost fish Tetraodon nigroviridis reveals the early vertebrate proto-karyotype.</title>
        <authorList>
            <person name="Jaillon O."/>
            <person name="Aury J.-M."/>
            <person name="Brunet F."/>
            <person name="Petit J.-L."/>
            <person name="Stange-Thomann N."/>
            <person name="Mauceli E."/>
            <person name="Bouneau L."/>
            <person name="Fischer C."/>
            <person name="Ozouf-Costaz C."/>
            <person name="Bernot A."/>
            <person name="Nicaud S."/>
            <person name="Jaffe D."/>
            <person name="Fisher S."/>
            <person name="Lutfalla G."/>
            <person name="Dossat C."/>
            <person name="Segurens B."/>
            <person name="Dasilva C."/>
            <person name="Salanoubat M."/>
            <person name="Levy M."/>
            <person name="Boudet N."/>
            <person name="Castellano S."/>
            <person name="Anthouard V."/>
            <person name="Jubin C."/>
            <person name="Castelli V."/>
            <person name="Katinka M."/>
            <person name="Vacherie B."/>
            <person name="Biemont C."/>
            <person name="Skalli Z."/>
            <person name="Cattolico L."/>
            <person name="Poulain J."/>
            <person name="De Berardinis V."/>
            <person name="Cruaud C."/>
            <person name="Duprat S."/>
            <person name="Brottier P."/>
            <person name="Coutanceau J.-P."/>
            <person name="Gouzy J."/>
            <person name="Parra G."/>
            <person name="Lardier G."/>
            <person name="Chapple C."/>
            <person name="McKernan K.J."/>
            <person name="McEwan P."/>
            <person name="Bosak S."/>
            <person name="Kellis M."/>
            <person name="Volff J.-N."/>
            <person name="Guigo R."/>
            <person name="Zody M.C."/>
            <person name="Mesirov J."/>
            <person name="Lindblad-Toh K."/>
            <person name="Birren B."/>
            <person name="Nusbaum C."/>
            <person name="Kahn D."/>
            <person name="Robinson-Rechavi M."/>
            <person name="Laudet V."/>
            <person name="Schachter V."/>
            <person name="Quetier F."/>
            <person name="Saurin W."/>
            <person name="Scarpelli C."/>
            <person name="Wincker P."/>
            <person name="Lander E.S."/>
            <person name="Weissenbach J."/>
            <person name="Roest Crollius H."/>
        </authorList>
    </citation>
    <scope>NUCLEOTIDE SEQUENCE [LARGE SCALE GENOMIC DNA]</scope>
</reference>
<keyword evidence="9" id="KW-0788">Thiol protease</keyword>
<dbReference type="EC" id="3.4.19.12" evidence="2"/>
<evidence type="ECO:0000259" key="12">
    <source>
        <dbReference type="PROSITE" id="PS50053"/>
    </source>
</evidence>
<comment type="catalytic activity">
    <reaction evidence="1">
        <text>Thiol-dependent hydrolysis of ester, thioester, amide, peptide and isopeptide bonds formed by the C-terminal Gly of ubiquitin (a 76-residue protein attached to proteins as an intracellular targeting signal).</text>
        <dbReference type="EC" id="3.4.19.12"/>
    </reaction>
</comment>
<evidence type="ECO:0000256" key="11">
    <source>
        <dbReference type="SAM" id="MobiDB-lite"/>
    </source>
</evidence>
<dbReference type="GO" id="GO:0008270">
    <property type="term" value="F:zinc ion binding"/>
    <property type="evidence" value="ECO:0007669"/>
    <property type="project" value="UniProtKB-KW"/>
</dbReference>
<evidence type="ECO:0000256" key="7">
    <source>
        <dbReference type="ARBA" id="ARBA00022786"/>
    </source>
</evidence>
<feature type="compositionally biased region" description="Pro residues" evidence="11">
    <location>
        <begin position="124"/>
        <end position="138"/>
    </location>
</feature>
<dbReference type="Pfam" id="PF21403">
    <property type="entry name" value="OTU1_UBXL"/>
    <property type="match status" value="1"/>
</dbReference>
<evidence type="ECO:0000256" key="8">
    <source>
        <dbReference type="ARBA" id="ARBA00022801"/>
    </source>
</evidence>
<dbReference type="EMBL" id="CAAE01007535">
    <property type="protein sequence ID" value="CAF90411.1"/>
    <property type="molecule type" value="Genomic_DNA"/>
</dbReference>
<feature type="region of interest" description="Disordered" evidence="11">
    <location>
        <begin position="105"/>
        <end position="185"/>
    </location>
</feature>
<dbReference type="GO" id="GO:0004843">
    <property type="term" value="F:cysteine-type deubiquitinase activity"/>
    <property type="evidence" value="ECO:0007669"/>
    <property type="project" value="UniProtKB-EC"/>
</dbReference>
<feature type="region of interest" description="Disordered" evidence="11">
    <location>
        <begin position="263"/>
        <end position="297"/>
    </location>
</feature>
<dbReference type="AlphaFoldDB" id="Q4T9M1"/>
<dbReference type="InterPro" id="IPR000626">
    <property type="entry name" value="Ubiquitin-like_dom"/>
</dbReference>
<dbReference type="KEGG" id="tng:GSTEN00004679G001"/>
<evidence type="ECO:0000256" key="10">
    <source>
        <dbReference type="ARBA" id="ARBA00022833"/>
    </source>
</evidence>
<dbReference type="PROSITE" id="PS50053">
    <property type="entry name" value="UBIQUITIN_2"/>
    <property type="match status" value="1"/>
</dbReference>
<evidence type="ECO:0000256" key="4">
    <source>
        <dbReference type="ARBA" id="ARBA00022670"/>
    </source>
</evidence>
<sequence length="333" mass="36143">RCARMLRLRCKTKNGSHVMLGLTPQSCVQELKSKVEELTGIPCPVQKIMVGYPPSSLDLRNGDARLKDLPVKSGRTGQKPGGRRPKGPFLWGVCVCVVFHRGHTHRGGGEDQGQASGAVGHHQSPPPGRVPPAGPPGGPGRQLLPLHQRLLRGGGGRLRPRLCPRDAGPHRPDGVQRPRRLLGGGAGEDQRAVLRVDKAGRHLGGRHRAVHPVQVLPVRDLRGGHADGARGPLRRGRGLPEARAAHLRRHPLRPAAERAARLRRPAPHHLLHQRRRHPGPGPGAGRRRPPQAPVHRRHTASLCAAWCARRALVGQKEAREHAKETGHTSFGEV</sequence>
<comment type="caution">
    <text evidence="13">The sequence shown here is derived from an EMBL/GenBank/DDBJ whole genome shotgun (WGS) entry which is preliminary data.</text>
</comment>
<evidence type="ECO:0000256" key="5">
    <source>
        <dbReference type="ARBA" id="ARBA00022723"/>
    </source>
</evidence>
<evidence type="ECO:0000256" key="6">
    <source>
        <dbReference type="ARBA" id="ARBA00022771"/>
    </source>
</evidence>
<keyword evidence="5" id="KW-0479">Metal-binding</keyword>
<evidence type="ECO:0000256" key="9">
    <source>
        <dbReference type="ARBA" id="ARBA00022807"/>
    </source>
</evidence>
<reference evidence="13" key="2">
    <citation type="submission" date="2004-02" db="EMBL/GenBank/DDBJ databases">
        <authorList>
            <consortium name="Genoscope"/>
            <consortium name="Whitehead Institute Centre for Genome Research"/>
        </authorList>
    </citation>
    <scope>NUCLEOTIDE SEQUENCE</scope>
</reference>
<keyword evidence="6" id="KW-0863">Zinc-finger</keyword>
<keyword evidence="7" id="KW-0833">Ubl conjugation pathway</keyword>
<dbReference type="FunFam" id="3.10.20.90:FF:000096">
    <property type="entry name" value="Ubiquitin thioesterase OTU1"/>
    <property type="match status" value="1"/>
</dbReference>
<keyword evidence="10" id="KW-0862">Zinc</keyword>
<organism evidence="13">
    <name type="scientific">Tetraodon nigroviridis</name>
    <name type="common">Spotted green pufferfish</name>
    <name type="synonym">Chelonodon nigroviridis</name>
    <dbReference type="NCBI Taxonomy" id="99883"/>
    <lineage>
        <taxon>Eukaryota</taxon>
        <taxon>Metazoa</taxon>
        <taxon>Chordata</taxon>
        <taxon>Craniata</taxon>
        <taxon>Vertebrata</taxon>
        <taxon>Euteleostomi</taxon>
        <taxon>Actinopterygii</taxon>
        <taxon>Neopterygii</taxon>
        <taxon>Teleostei</taxon>
        <taxon>Neoteleostei</taxon>
        <taxon>Acanthomorphata</taxon>
        <taxon>Eupercaria</taxon>
        <taxon>Tetraodontiformes</taxon>
        <taxon>Tetradontoidea</taxon>
        <taxon>Tetraodontidae</taxon>
        <taxon>Tetraodon</taxon>
    </lineage>
</organism>
<evidence type="ECO:0000256" key="1">
    <source>
        <dbReference type="ARBA" id="ARBA00000707"/>
    </source>
</evidence>
<feature type="compositionally biased region" description="Basic residues" evidence="11">
    <location>
        <begin position="263"/>
        <end position="278"/>
    </location>
</feature>
<dbReference type="OrthoDB" id="65596at2759"/>
<dbReference type="GO" id="GO:0006508">
    <property type="term" value="P:proteolysis"/>
    <property type="evidence" value="ECO:0007669"/>
    <property type="project" value="UniProtKB-KW"/>
</dbReference>
<evidence type="ECO:0000256" key="3">
    <source>
        <dbReference type="ARBA" id="ARBA00018935"/>
    </source>
</evidence>
<keyword evidence="4" id="KW-0645">Protease</keyword>
<proteinExistence type="predicted"/>
<protein>
    <recommendedName>
        <fullName evidence="3">Ubiquitin thioesterase OTU1</fullName>
        <ecNumber evidence="2">3.4.19.12</ecNumber>
    </recommendedName>
</protein>
<dbReference type="Pfam" id="PF24560">
    <property type="entry name" value="zf-C2H2_OTU1_C"/>
    <property type="match status" value="1"/>
</dbReference>
<accession>Q4T9M1</accession>